<sequence length="502" mass="54652">MKKSFGWRPALLVVVSSAFLLTACKDPQVDPSSPGTGNATATAANPYDRNFQGTVADANLNRWILDSMQVYYYWNDKLPDASTLNFNQSPNQFFRSLLYSYDRQTRPDGDRFSFMYDNAQDLKNSLSGIARTTGMEFRLNIYPSGTNVIGRVLYVLPNSPAARAGVKRGDIFNKVDGQQLSTTNYQTLLDVSQNIDTRTYTFVTATNGQLSATGQDKRIQAIQLAEDPVLLDTTFTIGSKKIGYLVYNQFITGPGGPSDRTYDQKIDNAFARFKGAGINELVVDLRYNPGGYVSSALNLASLIGKGVDNSKVFYRQEYNKLIMDQFNRAGQAGGLSSRFANKSQNIGANLQRVFVLTSDATASASELLINGLKPYMDVQVVGDTTVGKNVGSITIEDRYAARKVQLGLQPIVTKSFNSLGQSDYSGGFAPNSVVFETNLVLPQLGDIANEPLLRTAIGRITGTANGRLGVGTQRDIPAVGSSLDRKAAGGNMFFDAPKGLFK</sequence>
<dbReference type="GO" id="GO:0006508">
    <property type="term" value="P:proteolysis"/>
    <property type="evidence" value="ECO:0007669"/>
    <property type="project" value="InterPro"/>
</dbReference>
<dbReference type="Pfam" id="PF03572">
    <property type="entry name" value="Peptidase_S41"/>
    <property type="match status" value="1"/>
</dbReference>
<evidence type="ECO:0000313" key="4">
    <source>
        <dbReference type="Proteomes" id="UP000283523"/>
    </source>
</evidence>
<evidence type="ECO:0000256" key="1">
    <source>
        <dbReference type="SAM" id="SignalP"/>
    </source>
</evidence>
<dbReference type="PANTHER" id="PTHR32060:SF22">
    <property type="entry name" value="CARBOXYL-TERMINAL-PROCESSING PEPTIDASE 3, CHLOROPLASTIC"/>
    <property type="match status" value="1"/>
</dbReference>
<dbReference type="Proteomes" id="UP000283523">
    <property type="component" value="Unassembled WGS sequence"/>
</dbReference>
<evidence type="ECO:0000259" key="2">
    <source>
        <dbReference type="SMART" id="SM00245"/>
    </source>
</evidence>
<comment type="caution">
    <text evidence="3">The sequence shown here is derived from an EMBL/GenBank/DDBJ whole genome shotgun (WGS) entry which is preliminary data.</text>
</comment>
<dbReference type="Pfam" id="PF18294">
    <property type="entry name" value="Pept_S41_N"/>
    <property type="match status" value="1"/>
</dbReference>
<dbReference type="SUPFAM" id="SSF50156">
    <property type="entry name" value="PDZ domain-like"/>
    <property type="match status" value="1"/>
</dbReference>
<dbReference type="InterPro" id="IPR005151">
    <property type="entry name" value="Tail-specific_protease"/>
</dbReference>
<feature type="domain" description="Tail specific protease" evidence="2">
    <location>
        <begin position="217"/>
        <end position="435"/>
    </location>
</feature>
<dbReference type="Gene3D" id="3.30.750.170">
    <property type="match status" value="1"/>
</dbReference>
<keyword evidence="4" id="KW-1185">Reference proteome</keyword>
<dbReference type="InterPro" id="IPR036034">
    <property type="entry name" value="PDZ_sf"/>
</dbReference>
<dbReference type="GO" id="GO:0004175">
    <property type="term" value="F:endopeptidase activity"/>
    <property type="evidence" value="ECO:0007669"/>
    <property type="project" value="TreeGrafter"/>
</dbReference>
<dbReference type="PANTHER" id="PTHR32060">
    <property type="entry name" value="TAIL-SPECIFIC PROTEASE"/>
    <property type="match status" value="1"/>
</dbReference>
<evidence type="ECO:0000313" key="3">
    <source>
        <dbReference type="EMBL" id="RIV22252.1"/>
    </source>
</evidence>
<name>A0A418M821_9BACT</name>
<dbReference type="Gene3D" id="2.30.42.10">
    <property type="match status" value="1"/>
</dbReference>
<dbReference type="RefSeq" id="WP_119668434.1">
    <property type="nucleotide sequence ID" value="NZ_QXED01000004.1"/>
</dbReference>
<feature type="signal peptide" evidence="1">
    <location>
        <begin position="1"/>
        <end position="22"/>
    </location>
</feature>
<dbReference type="Gene3D" id="3.90.226.10">
    <property type="entry name" value="2-enoyl-CoA Hydratase, Chain A, domain 1"/>
    <property type="match status" value="1"/>
</dbReference>
<keyword evidence="1" id="KW-0732">Signal</keyword>
<accession>A0A418M821</accession>
<feature type="chain" id="PRO_5019342276" evidence="1">
    <location>
        <begin position="23"/>
        <end position="502"/>
    </location>
</feature>
<reference evidence="3 4" key="1">
    <citation type="submission" date="2018-08" db="EMBL/GenBank/DDBJ databases">
        <title>Fibrisoma montanum sp. nov., isolated from Danxia mountain soil.</title>
        <authorList>
            <person name="Huang Y."/>
        </authorList>
    </citation>
    <scope>NUCLEOTIDE SEQUENCE [LARGE SCALE GENOMIC DNA]</scope>
    <source>
        <strain evidence="3 4">HYT19</strain>
    </source>
</reference>
<dbReference type="GO" id="GO:0008236">
    <property type="term" value="F:serine-type peptidase activity"/>
    <property type="evidence" value="ECO:0007669"/>
    <property type="project" value="InterPro"/>
</dbReference>
<dbReference type="InterPro" id="IPR041613">
    <property type="entry name" value="Pept_S41_N"/>
</dbReference>
<dbReference type="CDD" id="cd07561">
    <property type="entry name" value="Peptidase_S41_CPP_like"/>
    <property type="match status" value="1"/>
</dbReference>
<proteinExistence type="predicted"/>
<dbReference type="EMBL" id="QXED01000004">
    <property type="protein sequence ID" value="RIV22252.1"/>
    <property type="molecule type" value="Genomic_DNA"/>
</dbReference>
<dbReference type="InterPro" id="IPR041489">
    <property type="entry name" value="PDZ_6"/>
</dbReference>
<organism evidence="3 4">
    <name type="scientific">Fibrisoma montanum</name>
    <dbReference type="NCBI Taxonomy" id="2305895"/>
    <lineage>
        <taxon>Bacteria</taxon>
        <taxon>Pseudomonadati</taxon>
        <taxon>Bacteroidota</taxon>
        <taxon>Cytophagia</taxon>
        <taxon>Cytophagales</taxon>
        <taxon>Spirosomataceae</taxon>
        <taxon>Fibrisoma</taxon>
    </lineage>
</organism>
<gene>
    <name evidence="3" type="ORF">DYU11_14580</name>
</gene>
<dbReference type="SMART" id="SM00245">
    <property type="entry name" value="TSPc"/>
    <property type="match status" value="1"/>
</dbReference>
<protein>
    <submittedName>
        <fullName evidence="3">Peptidase S41</fullName>
    </submittedName>
</protein>
<dbReference type="SUPFAM" id="SSF52096">
    <property type="entry name" value="ClpP/crotonase"/>
    <property type="match status" value="1"/>
</dbReference>
<dbReference type="OrthoDB" id="7168509at2"/>
<dbReference type="InterPro" id="IPR029045">
    <property type="entry name" value="ClpP/crotonase-like_dom_sf"/>
</dbReference>
<dbReference type="Pfam" id="PF17820">
    <property type="entry name" value="PDZ_6"/>
    <property type="match status" value="1"/>
</dbReference>
<dbReference type="PROSITE" id="PS51257">
    <property type="entry name" value="PROKAR_LIPOPROTEIN"/>
    <property type="match status" value="1"/>
</dbReference>
<dbReference type="AlphaFoldDB" id="A0A418M821"/>